<dbReference type="AlphaFoldDB" id="A0A433D3T6"/>
<evidence type="ECO:0008006" key="3">
    <source>
        <dbReference type="Google" id="ProtNLM"/>
    </source>
</evidence>
<sequence length="90" mass="10413">MSNHVCIYPMWDHMVFMPSFILKRTPITGTLKTFAAALTHRWLIQDYKWIIDSVQAGQFLPESKYGVQFFETPFKGNGIPHLTIGIIAWL</sequence>
<dbReference type="Gene3D" id="3.40.50.10190">
    <property type="entry name" value="BRCT domain"/>
    <property type="match status" value="1"/>
</dbReference>
<dbReference type="InterPro" id="IPR036420">
    <property type="entry name" value="BRCT_dom_sf"/>
</dbReference>
<gene>
    <name evidence="1" type="ORF">BC936DRAFT_148074</name>
</gene>
<reference evidence="1 2" key="1">
    <citation type="journal article" date="2018" name="New Phytol.">
        <title>Phylogenomics of Endogonaceae and evolution of mycorrhizas within Mucoromycota.</title>
        <authorList>
            <person name="Chang Y."/>
            <person name="Desiro A."/>
            <person name="Na H."/>
            <person name="Sandor L."/>
            <person name="Lipzen A."/>
            <person name="Clum A."/>
            <person name="Barry K."/>
            <person name="Grigoriev I.V."/>
            <person name="Martin F.M."/>
            <person name="Stajich J.E."/>
            <person name="Smith M.E."/>
            <person name="Bonito G."/>
            <person name="Spatafora J.W."/>
        </authorList>
    </citation>
    <scope>NUCLEOTIDE SEQUENCE [LARGE SCALE GENOMIC DNA]</scope>
    <source>
        <strain evidence="1 2">GMNB39</strain>
    </source>
</reference>
<comment type="caution">
    <text evidence="1">The sequence shown here is derived from an EMBL/GenBank/DDBJ whole genome shotgun (WGS) entry which is preliminary data.</text>
</comment>
<protein>
    <recommendedName>
        <fullName evidence="3">BRCT domain-containing protein</fullName>
    </recommendedName>
</protein>
<proteinExistence type="predicted"/>
<evidence type="ECO:0000313" key="2">
    <source>
        <dbReference type="Proteomes" id="UP000268093"/>
    </source>
</evidence>
<accession>A0A433D3T6</accession>
<name>A0A433D3T6_9FUNG</name>
<dbReference type="SUPFAM" id="SSF52113">
    <property type="entry name" value="BRCT domain"/>
    <property type="match status" value="1"/>
</dbReference>
<dbReference type="OrthoDB" id="2384350at2759"/>
<evidence type="ECO:0000313" key="1">
    <source>
        <dbReference type="EMBL" id="RUP45510.1"/>
    </source>
</evidence>
<dbReference type="EMBL" id="RBNI01007174">
    <property type="protein sequence ID" value="RUP45510.1"/>
    <property type="molecule type" value="Genomic_DNA"/>
</dbReference>
<organism evidence="1 2">
    <name type="scientific">Jimgerdemannia flammicorona</name>
    <dbReference type="NCBI Taxonomy" id="994334"/>
    <lineage>
        <taxon>Eukaryota</taxon>
        <taxon>Fungi</taxon>
        <taxon>Fungi incertae sedis</taxon>
        <taxon>Mucoromycota</taxon>
        <taxon>Mucoromycotina</taxon>
        <taxon>Endogonomycetes</taxon>
        <taxon>Endogonales</taxon>
        <taxon>Endogonaceae</taxon>
        <taxon>Jimgerdemannia</taxon>
    </lineage>
</organism>
<dbReference type="Proteomes" id="UP000268093">
    <property type="component" value="Unassembled WGS sequence"/>
</dbReference>
<keyword evidence="2" id="KW-1185">Reference proteome</keyword>